<feature type="non-terminal residue" evidence="1">
    <location>
        <position position="93"/>
    </location>
</feature>
<sequence length="93" mass="9761">MADHRASPVGKEAELELELELERLVQLEMGLGTRETQMAEQATEPTAAHRKAIAERTAAQQDKDEKRISELVALLGQGAGDAGAGGRSPGGPG</sequence>
<reference evidence="1" key="1">
    <citation type="submission" date="2022-07" db="EMBL/GenBank/DDBJ databases">
        <title>Phylogenomic reconstructions and comparative analyses of Kickxellomycotina fungi.</title>
        <authorList>
            <person name="Reynolds N.K."/>
            <person name="Stajich J.E."/>
            <person name="Barry K."/>
            <person name="Grigoriev I.V."/>
            <person name="Crous P."/>
            <person name="Smith M.E."/>
        </authorList>
    </citation>
    <scope>NUCLEOTIDE SEQUENCE</scope>
    <source>
        <strain evidence="1">CBS 109366</strain>
    </source>
</reference>
<proteinExistence type="predicted"/>
<evidence type="ECO:0000313" key="2">
    <source>
        <dbReference type="Proteomes" id="UP001140234"/>
    </source>
</evidence>
<comment type="caution">
    <text evidence="1">The sequence shown here is derived from an EMBL/GenBank/DDBJ whole genome shotgun (WGS) entry which is preliminary data.</text>
</comment>
<organism evidence="1 2">
    <name type="scientific">Coemansia nantahalensis</name>
    <dbReference type="NCBI Taxonomy" id="2789366"/>
    <lineage>
        <taxon>Eukaryota</taxon>
        <taxon>Fungi</taxon>
        <taxon>Fungi incertae sedis</taxon>
        <taxon>Zoopagomycota</taxon>
        <taxon>Kickxellomycotina</taxon>
        <taxon>Kickxellomycetes</taxon>
        <taxon>Kickxellales</taxon>
        <taxon>Kickxellaceae</taxon>
        <taxon>Coemansia</taxon>
    </lineage>
</organism>
<keyword evidence="2" id="KW-1185">Reference proteome</keyword>
<accession>A0ACC1JLC8</accession>
<evidence type="ECO:0000313" key="1">
    <source>
        <dbReference type="EMBL" id="KAJ2762288.1"/>
    </source>
</evidence>
<dbReference type="Proteomes" id="UP001140234">
    <property type="component" value="Unassembled WGS sequence"/>
</dbReference>
<name>A0ACC1JLC8_9FUNG</name>
<protein>
    <submittedName>
        <fullName evidence="1">Uncharacterized protein</fullName>
    </submittedName>
</protein>
<dbReference type="EMBL" id="JANBUJ010003013">
    <property type="protein sequence ID" value="KAJ2762288.1"/>
    <property type="molecule type" value="Genomic_DNA"/>
</dbReference>
<gene>
    <name evidence="1" type="ORF">IWQ57_005836</name>
</gene>